<comment type="caution">
    <text evidence="2">The sequence shown here is derived from an EMBL/GenBank/DDBJ whole genome shotgun (WGS) entry which is preliminary data.</text>
</comment>
<evidence type="ECO:0000313" key="2">
    <source>
        <dbReference type="EMBL" id="MCP9201010.1"/>
    </source>
</evidence>
<name>A0A9X2RCS4_9FLAO</name>
<dbReference type="Pfam" id="PF07883">
    <property type="entry name" value="Cupin_2"/>
    <property type="match status" value="1"/>
</dbReference>
<dbReference type="InterPro" id="IPR014710">
    <property type="entry name" value="RmlC-like_jellyroll"/>
</dbReference>
<dbReference type="SUPFAM" id="SSF51182">
    <property type="entry name" value="RmlC-like cupins"/>
    <property type="match status" value="1"/>
</dbReference>
<dbReference type="PANTHER" id="PTHR36114">
    <property type="entry name" value="16.7 KDA PROTEIN IN WHIE LOCUS"/>
    <property type="match status" value="1"/>
</dbReference>
<dbReference type="RefSeq" id="WP_241552681.1">
    <property type="nucleotide sequence ID" value="NZ_JANCNS010000003.1"/>
</dbReference>
<reference evidence="2" key="1">
    <citation type="submission" date="2022-07" db="EMBL/GenBank/DDBJ databases">
        <title>Gramela sediminis sp. nov., isolated from deep-sea sediment of the Indian Ocean.</title>
        <authorList>
            <person name="Shi H."/>
        </authorList>
    </citation>
    <scope>NUCLEOTIDE SEQUENCE</scope>
    <source>
        <strain evidence="2">GC03-9</strain>
    </source>
</reference>
<gene>
    <name evidence="2" type="ORF">MKO06_13920</name>
</gene>
<dbReference type="CDD" id="cd02226">
    <property type="entry name" value="cupin_YdbB-like"/>
    <property type="match status" value="1"/>
</dbReference>
<proteinExistence type="predicted"/>
<sequence>MEKVNIAEKFEKFSDHWNPRIVGELNGQQVKLSRLKGEFVWHSHEHEDELFWVVKGSLKIDFRDRTVVLNENEFLVVPRGVEHKPIAEEEVLVMLFEPASTLHTGKEKHQLTNNQQQKI</sequence>
<accession>A0A9X2RCS4</accession>
<dbReference type="InterPro" id="IPR011051">
    <property type="entry name" value="RmlC_Cupin_sf"/>
</dbReference>
<dbReference type="Gene3D" id="2.60.120.10">
    <property type="entry name" value="Jelly Rolls"/>
    <property type="match status" value="1"/>
</dbReference>
<evidence type="ECO:0000313" key="3">
    <source>
        <dbReference type="Proteomes" id="UP001155280"/>
    </source>
</evidence>
<dbReference type="Proteomes" id="UP001155280">
    <property type="component" value="Unassembled WGS sequence"/>
</dbReference>
<keyword evidence="3" id="KW-1185">Reference proteome</keyword>
<dbReference type="PANTHER" id="PTHR36114:SF1">
    <property type="entry name" value="16.7 KDA PROTEIN IN WHIE LOCUS"/>
    <property type="match status" value="1"/>
</dbReference>
<dbReference type="InterPro" id="IPR013096">
    <property type="entry name" value="Cupin_2"/>
</dbReference>
<evidence type="ECO:0000259" key="1">
    <source>
        <dbReference type="Pfam" id="PF07883"/>
    </source>
</evidence>
<dbReference type="EMBL" id="JANCNS010000003">
    <property type="protein sequence ID" value="MCP9201010.1"/>
    <property type="molecule type" value="Genomic_DNA"/>
</dbReference>
<organism evidence="2 3">
    <name type="scientific">Christiangramia oceanisediminis</name>
    <dbReference type="NCBI Taxonomy" id="2920386"/>
    <lineage>
        <taxon>Bacteria</taxon>
        <taxon>Pseudomonadati</taxon>
        <taxon>Bacteroidota</taxon>
        <taxon>Flavobacteriia</taxon>
        <taxon>Flavobacteriales</taxon>
        <taxon>Flavobacteriaceae</taxon>
        <taxon>Christiangramia</taxon>
    </lineage>
</organism>
<protein>
    <submittedName>
        <fullName evidence="2">Cupin domain-containing protein</fullName>
    </submittedName>
</protein>
<dbReference type="InterPro" id="IPR052044">
    <property type="entry name" value="PKS_Associated_Protein"/>
</dbReference>
<feature type="domain" description="Cupin type-2" evidence="1">
    <location>
        <begin position="38"/>
        <end position="91"/>
    </location>
</feature>
<dbReference type="AlphaFoldDB" id="A0A9X2RCS4"/>